<proteinExistence type="predicted"/>
<dbReference type="Proteomes" id="UP000649617">
    <property type="component" value="Unassembled WGS sequence"/>
</dbReference>
<dbReference type="Pfam" id="PF00856">
    <property type="entry name" value="SET"/>
    <property type="match status" value="1"/>
</dbReference>
<feature type="non-terminal residue" evidence="3">
    <location>
        <position position="85"/>
    </location>
</feature>
<dbReference type="AlphaFoldDB" id="A0A812IYP0"/>
<evidence type="ECO:0000256" key="1">
    <source>
        <dbReference type="SAM" id="MobiDB-lite"/>
    </source>
</evidence>
<reference evidence="3" key="1">
    <citation type="submission" date="2021-02" db="EMBL/GenBank/DDBJ databases">
        <authorList>
            <person name="Dougan E. K."/>
            <person name="Rhodes N."/>
            <person name="Thang M."/>
            <person name="Chan C."/>
        </authorList>
    </citation>
    <scope>NUCLEOTIDE SEQUENCE</scope>
</reference>
<sequence>VDFLNHAAAPNASSDWDEESGSVEVRALADLSKGDEVLLSYGCLSNPLLWRTYGFTLPFRSEPMWTCTFSQQELSEASDAAEELE</sequence>
<evidence type="ECO:0000259" key="2">
    <source>
        <dbReference type="PROSITE" id="PS50280"/>
    </source>
</evidence>
<protein>
    <submittedName>
        <fullName evidence="3">CLASP protein</fullName>
    </submittedName>
</protein>
<feature type="region of interest" description="Disordered" evidence="1">
    <location>
        <begin position="1"/>
        <end position="20"/>
    </location>
</feature>
<keyword evidence="4" id="KW-1185">Reference proteome</keyword>
<dbReference type="InterPro" id="IPR046341">
    <property type="entry name" value="SET_dom_sf"/>
</dbReference>
<evidence type="ECO:0000313" key="3">
    <source>
        <dbReference type="EMBL" id="CAE7189304.1"/>
    </source>
</evidence>
<dbReference type="EMBL" id="CAJNIZ010001359">
    <property type="protein sequence ID" value="CAE7189304.1"/>
    <property type="molecule type" value="Genomic_DNA"/>
</dbReference>
<dbReference type="SUPFAM" id="SSF82199">
    <property type="entry name" value="SET domain"/>
    <property type="match status" value="1"/>
</dbReference>
<feature type="domain" description="SET" evidence="2">
    <location>
        <begin position="1"/>
        <end position="42"/>
    </location>
</feature>
<dbReference type="Gene3D" id="3.90.1410.10">
    <property type="entry name" value="set domain protein methyltransferase, domain 1"/>
    <property type="match status" value="1"/>
</dbReference>
<evidence type="ECO:0000313" key="4">
    <source>
        <dbReference type="Proteomes" id="UP000649617"/>
    </source>
</evidence>
<comment type="caution">
    <text evidence="3">The sequence shown here is derived from an EMBL/GenBank/DDBJ whole genome shotgun (WGS) entry which is preliminary data.</text>
</comment>
<feature type="non-terminal residue" evidence="3">
    <location>
        <position position="1"/>
    </location>
</feature>
<accession>A0A812IYP0</accession>
<gene>
    <name evidence="3" type="primary">CLASP</name>
    <name evidence="3" type="ORF">SPIL2461_LOCUS1408</name>
</gene>
<organism evidence="3 4">
    <name type="scientific">Symbiodinium pilosum</name>
    <name type="common">Dinoflagellate</name>
    <dbReference type="NCBI Taxonomy" id="2952"/>
    <lineage>
        <taxon>Eukaryota</taxon>
        <taxon>Sar</taxon>
        <taxon>Alveolata</taxon>
        <taxon>Dinophyceae</taxon>
        <taxon>Suessiales</taxon>
        <taxon>Symbiodiniaceae</taxon>
        <taxon>Symbiodinium</taxon>
    </lineage>
</organism>
<dbReference type="InterPro" id="IPR001214">
    <property type="entry name" value="SET_dom"/>
</dbReference>
<dbReference type="PROSITE" id="PS50280">
    <property type="entry name" value="SET"/>
    <property type="match status" value="1"/>
</dbReference>
<name>A0A812IYP0_SYMPI</name>
<dbReference type="OrthoDB" id="441812at2759"/>